<name>A0A8H6ILX5_9PEZI</name>
<dbReference type="GO" id="GO:0016491">
    <property type="term" value="F:oxidoreductase activity"/>
    <property type="evidence" value="ECO:0007669"/>
    <property type="project" value="TreeGrafter"/>
</dbReference>
<comment type="similarity">
    <text evidence="1">Belongs to the GMC oxidoreductase family.</text>
</comment>
<comment type="caution">
    <text evidence="2">The sequence shown here is derived from an EMBL/GenBank/DDBJ whole genome shotgun (WGS) entry which is preliminary data.</text>
</comment>
<dbReference type="OrthoDB" id="269227at2759"/>
<dbReference type="EMBL" id="WIGM01002180">
    <property type="protein sequence ID" value="KAF6782920.1"/>
    <property type="molecule type" value="Genomic_DNA"/>
</dbReference>
<dbReference type="InterPro" id="IPR036188">
    <property type="entry name" value="FAD/NAD-bd_sf"/>
</dbReference>
<reference evidence="2" key="1">
    <citation type="journal article" date="2020" name="Phytopathology">
        <title>Genome Sequence Resources of Colletotrichum truncatum, C. plurivorum, C. musicola, and C. sojae: Four Species Pathogenic to Soybean (Glycine max).</title>
        <authorList>
            <person name="Rogerio F."/>
            <person name="Boufleur T.R."/>
            <person name="Ciampi-Guillardi M."/>
            <person name="Sukno S.A."/>
            <person name="Thon M.R."/>
            <person name="Massola Junior N.S."/>
            <person name="Baroncelli R."/>
        </authorList>
    </citation>
    <scope>NUCLEOTIDE SEQUENCE</scope>
    <source>
        <strain evidence="2">LFN0074</strain>
    </source>
</reference>
<sequence length="63" mass="6695">MAENFDFIVCGGGTSGPVVAARLAEDPSLKILLLEAGKDSKDMDNMHMPGAYVPSFHVLDDIS</sequence>
<keyword evidence="3" id="KW-1185">Reference proteome</keyword>
<proteinExistence type="inferred from homology"/>
<dbReference type="AlphaFoldDB" id="A0A8H6ILX5"/>
<protein>
    <submittedName>
        <fullName evidence="2">Gmc oxidoreductase</fullName>
    </submittedName>
</protein>
<dbReference type="PANTHER" id="PTHR11552:SF147">
    <property type="entry name" value="CHOLINE DEHYDROGENASE, MITOCHONDRIAL"/>
    <property type="match status" value="1"/>
</dbReference>
<dbReference type="InterPro" id="IPR012132">
    <property type="entry name" value="GMC_OxRdtase"/>
</dbReference>
<evidence type="ECO:0000313" key="3">
    <source>
        <dbReference type="Proteomes" id="UP000639643"/>
    </source>
</evidence>
<dbReference type="SUPFAM" id="SSF51905">
    <property type="entry name" value="FAD/NAD(P)-binding domain"/>
    <property type="match status" value="1"/>
</dbReference>
<dbReference type="Gene3D" id="3.30.560.10">
    <property type="entry name" value="Glucose Oxidase, domain 3"/>
    <property type="match status" value="1"/>
</dbReference>
<dbReference type="Proteomes" id="UP000639643">
    <property type="component" value="Unassembled WGS sequence"/>
</dbReference>
<dbReference type="GO" id="GO:0050660">
    <property type="term" value="F:flavin adenine dinucleotide binding"/>
    <property type="evidence" value="ECO:0007669"/>
    <property type="project" value="InterPro"/>
</dbReference>
<gene>
    <name evidence="2" type="ORF">CMUS01_16693</name>
</gene>
<evidence type="ECO:0000256" key="1">
    <source>
        <dbReference type="ARBA" id="ARBA00010790"/>
    </source>
</evidence>
<organism evidence="2 3">
    <name type="scientific">Colletotrichum musicola</name>
    <dbReference type="NCBI Taxonomy" id="2175873"/>
    <lineage>
        <taxon>Eukaryota</taxon>
        <taxon>Fungi</taxon>
        <taxon>Dikarya</taxon>
        <taxon>Ascomycota</taxon>
        <taxon>Pezizomycotina</taxon>
        <taxon>Sordariomycetes</taxon>
        <taxon>Hypocreomycetidae</taxon>
        <taxon>Glomerellales</taxon>
        <taxon>Glomerellaceae</taxon>
        <taxon>Colletotrichum</taxon>
        <taxon>Colletotrichum orchidearum species complex</taxon>
    </lineage>
</organism>
<accession>A0A8H6ILX5</accession>
<dbReference type="Gene3D" id="3.50.50.60">
    <property type="entry name" value="FAD/NAD(P)-binding domain"/>
    <property type="match status" value="1"/>
</dbReference>
<evidence type="ECO:0000313" key="2">
    <source>
        <dbReference type="EMBL" id="KAF6782920.1"/>
    </source>
</evidence>
<dbReference type="PANTHER" id="PTHR11552">
    <property type="entry name" value="GLUCOSE-METHANOL-CHOLINE GMC OXIDOREDUCTASE"/>
    <property type="match status" value="1"/>
</dbReference>